<evidence type="ECO:0000256" key="1">
    <source>
        <dbReference type="ARBA" id="ARBA00022679"/>
    </source>
</evidence>
<dbReference type="PANTHER" id="PTHR10434">
    <property type="entry name" value="1-ACYL-SN-GLYCEROL-3-PHOSPHATE ACYLTRANSFERASE"/>
    <property type="match status" value="1"/>
</dbReference>
<dbReference type="GO" id="GO:0003841">
    <property type="term" value="F:1-acylglycerol-3-phosphate O-acyltransferase activity"/>
    <property type="evidence" value="ECO:0007669"/>
    <property type="project" value="TreeGrafter"/>
</dbReference>
<evidence type="ECO:0000313" key="4">
    <source>
        <dbReference type="EMBL" id="SDU78481.1"/>
    </source>
</evidence>
<keyword evidence="1 4" id="KW-0808">Transferase</keyword>
<evidence type="ECO:0000313" key="5">
    <source>
        <dbReference type="Proteomes" id="UP000214355"/>
    </source>
</evidence>
<sequence>MSFKRFIARTFQRFSRWTIDVDTLPPKAVVIGAPHTSNWDALYMLMAFWHADRNLRFLIKSSYMRQPVGSFIRAVGGVGVDRNSSHGMVHNIVEHAQSVEHFALCVAPKGTRGHRDTWKSGFYYIALEAGIPVVFGFVDSATKTYGWRGSMMLTGDVAADMAKIREFYADKVGIHPELTSVPRLRAEIEEGEINQ</sequence>
<feature type="domain" description="Phospholipid/glycerol acyltransferase" evidence="3">
    <location>
        <begin position="29"/>
        <end position="138"/>
    </location>
</feature>
<dbReference type="EMBL" id="LT629804">
    <property type="protein sequence ID" value="SDU78481.1"/>
    <property type="molecule type" value="Genomic_DNA"/>
</dbReference>
<dbReference type="SMART" id="SM00563">
    <property type="entry name" value="PlsC"/>
    <property type="match status" value="1"/>
</dbReference>
<keyword evidence="2 4" id="KW-0012">Acyltransferase</keyword>
<gene>
    <name evidence="4" type="ORF">SAMN04489737_0491</name>
</gene>
<dbReference type="OrthoDB" id="9796839at2"/>
<name>A0A1H2LD28_9ACTO</name>
<keyword evidence="5" id="KW-1185">Reference proteome</keyword>
<organism evidence="4 5">
    <name type="scientific">Arcanobacterium phocae</name>
    <dbReference type="NCBI Taxonomy" id="131112"/>
    <lineage>
        <taxon>Bacteria</taxon>
        <taxon>Bacillati</taxon>
        <taxon>Actinomycetota</taxon>
        <taxon>Actinomycetes</taxon>
        <taxon>Actinomycetales</taxon>
        <taxon>Actinomycetaceae</taxon>
        <taxon>Arcanobacterium</taxon>
    </lineage>
</organism>
<dbReference type="PANTHER" id="PTHR10434:SF9">
    <property type="entry name" value="PHOSPHOLIPID_GLYCEROL ACYLTRANSFERASE DOMAIN-CONTAINING PROTEIN"/>
    <property type="match status" value="1"/>
</dbReference>
<accession>A0A1H2LD28</accession>
<dbReference type="InterPro" id="IPR002123">
    <property type="entry name" value="Plipid/glycerol_acylTrfase"/>
</dbReference>
<protein>
    <submittedName>
        <fullName evidence="4">Acyltransferase</fullName>
    </submittedName>
</protein>
<dbReference type="AlphaFoldDB" id="A0A1H2LD28"/>
<dbReference type="SUPFAM" id="SSF69593">
    <property type="entry name" value="Glycerol-3-phosphate (1)-acyltransferase"/>
    <property type="match status" value="1"/>
</dbReference>
<evidence type="ECO:0000256" key="2">
    <source>
        <dbReference type="ARBA" id="ARBA00023315"/>
    </source>
</evidence>
<dbReference type="GO" id="GO:0006654">
    <property type="term" value="P:phosphatidic acid biosynthetic process"/>
    <property type="evidence" value="ECO:0007669"/>
    <property type="project" value="TreeGrafter"/>
</dbReference>
<dbReference type="GeneID" id="65344237"/>
<evidence type="ECO:0000259" key="3">
    <source>
        <dbReference type="SMART" id="SM00563"/>
    </source>
</evidence>
<dbReference type="Proteomes" id="UP000214355">
    <property type="component" value="Chromosome I"/>
</dbReference>
<dbReference type="STRING" id="131112.SAMN04489737_0491"/>
<proteinExistence type="predicted"/>
<reference evidence="5" key="1">
    <citation type="submission" date="2016-10" db="EMBL/GenBank/DDBJ databases">
        <authorList>
            <person name="Varghese N."/>
            <person name="Submissions S."/>
        </authorList>
    </citation>
    <scope>NUCLEOTIDE SEQUENCE [LARGE SCALE GENOMIC DNA]</scope>
    <source>
        <strain evidence="5">DSM 10002</strain>
    </source>
</reference>
<dbReference type="RefSeq" id="WP_091279485.1">
    <property type="nucleotide sequence ID" value="NZ_JABAPH010000021.1"/>
</dbReference>
<dbReference type="Pfam" id="PF01553">
    <property type="entry name" value="Acyltransferase"/>
    <property type="match status" value="1"/>
</dbReference>